<keyword evidence="1" id="KW-1133">Transmembrane helix</keyword>
<keyword evidence="1" id="KW-0472">Membrane</keyword>
<evidence type="ECO:0000256" key="1">
    <source>
        <dbReference type="SAM" id="Phobius"/>
    </source>
</evidence>
<reference evidence="2 3" key="1">
    <citation type="submission" date="2016-04" db="EMBL/GenBank/DDBJ databases">
        <title>Deep-sea bacteria in the southern Pacific.</title>
        <authorList>
            <person name="Tang K."/>
        </authorList>
    </citation>
    <scope>NUCLEOTIDE SEQUENCE [LARGE SCALE GENOMIC DNA]</scope>
    <source>
        <strain evidence="2 3">JLT2014</strain>
    </source>
</reference>
<dbReference type="AlphaFoldDB" id="A0A1P8V034"/>
<name>A0A1P8V034_9RHOB</name>
<keyword evidence="3" id="KW-1185">Reference proteome</keyword>
<feature type="transmembrane region" description="Helical" evidence="1">
    <location>
        <begin position="6"/>
        <end position="24"/>
    </location>
</feature>
<protein>
    <recommendedName>
        <fullName evidence="4">DUF2489 domain-containing protein</fullName>
    </recommendedName>
</protein>
<dbReference type="EMBL" id="CP015093">
    <property type="protein sequence ID" value="APZ54987.1"/>
    <property type="molecule type" value="Genomic_DNA"/>
</dbReference>
<dbReference type="Proteomes" id="UP000187059">
    <property type="component" value="Chromosome"/>
</dbReference>
<evidence type="ECO:0000313" key="3">
    <source>
        <dbReference type="Proteomes" id="UP000187059"/>
    </source>
</evidence>
<gene>
    <name evidence="2" type="ORF">Ga0080574_TMP4653</name>
</gene>
<evidence type="ECO:0008006" key="4">
    <source>
        <dbReference type="Google" id="ProtNLM"/>
    </source>
</evidence>
<proteinExistence type="predicted"/>
<dbReference type="KEGG" id="paby:Ga0080574_TMP4653"/>
<evidence type="ECO:0000313" key="2">
    <source>
        <dbReference type="EMBL" id="APZ54987.1"/>
    </source>
</evidence>
<keyword evidence="1" id="KW-0812">Transmembrane</keyword>
<organism evidence="2 3">
    <name type="scientific">Salipiger abyssi</name>
    <dbReference type="NCBI Taxonomy" id="1250539"/>
    <lineage>
        <taxon>Bacteria</taxon>
        <taxon>Pseudomonadati</taxon>
        <taxon>Pseudomonadota</taxon>
        <taxon>Alphaproteobacteria</taxon>
        <taxon>Rhodobacterales</taxon>
        <taxon>Roseobacteraceae</taxon>
        <taxon>Salipiger</taxon>
    </lineage>
</organism>
<accession>A0A1P8V034</accession>
<dbReference type="STRING" id="1250539.Ga0080574_TMP4653"/>
<sequence length="148" mass="17732">MHWTNYFSSLAPTFVALIVAYIAFQQWQTNRTSLRERLFDRRLEIFEETHTFLSEVIHKGTISETSIFRFHAAIHKGEFLFESDVISYMNEIRIASVKLLEHETIAREATNKEERQENIKRKYEKLGTLDEKIENIFDVFRPYLHFAR</sequence>